<organism evidence="1 2">
    <name type="scientific">Fusarium denticulatum</name>
    <dbReference type="NCBI Taxonomy" id="48507"/>
    <lineage>
        <taxon>Eukaryota</taxon>
        <taxon>Fungi</taxon>
        <taxon>Dikarya</taxon>
        <taxon>Ascomycota</taxon>
        <taxon>Pezizomycotina</taxon>
        <taxon>Sordariomycetes</taxon>
        <taxon>Hypocreomycetidae</taxon>
        <taxon>Hypocreales</taxon>
        <taxon>Nectriaceae</taxon>
        <taxon>Fusarium</taxon>
        <taxon>Fusarium fujikuroi species complex</taxon>
    </lineage>
</organism>
<evidence type="ECO:0000313" key="2">
    <source>
        <dbReference type="Proteomes" id="UP000562682"/>
    </source>
</evidence>
<name>A0A8H5XHD6_9HYPO</name>
<keyword evidence="2" id="KW-1185">Reference proteome</keyword>
<gene>
    <name evidence="1" type="ORF">FDENT_1848</name>
</gene>
<dbReference type="AlphaFoldDB" id="A0A8H5XHD6"/>
<dbReference type="Proteomes" id="UP000562682">
    <property type="component" value="Unassembled WGS sequence"/>
</dbReference>
<dbReference type="EMBL" id="JAAOAK010000034">
    <property type="protein sequence ID" value="KAF5693616.1"/>
    <property type="molecule type" value="Genomic_DNA"/>
</dbReference>
<accession>A0A8H5XHD6</accession>
<sequence length="141" mass="16255">MSAAVQTQSMTVHFKLKKGKKQPKKVLLQALEEHYGKQKVECHHDGKKKELAIKVTKSCDTAEQMKDELWPVLEETEVFKTWEAERIMALHADTHCTVNEPPWKEHWSPSPSMKAPCWDEIPGDSQQIQQGTHEHHITTFS</sequence>
<protein>
    <submittedName>
        <fullName evidence="1">Uncharacterized protein</fullName>
    </submittedName>
</protein>
<evidence type="ECO:0000313" key="1">
    <source>
        <dbReference type="EMBL" id="KAF5693616.1"/>
    </source>
</evidence>
<proteinExistence type="predicted"/>
<reference evidence="1 2" key="1">
    <citation type="submission" date="2020-05" db="EMBL/GenBank/DDBJ databases">
        <title>Identification and distribution of gene clusters putatively required for synthesis of sphingolipid metabolism inhibitors in phylogenetically diverse species of the filamentous fungus Fusarium.</title>
        <authorList>
            <person name="Kim H.-S."/>
            <person name="Busman M."/>
            <person name="Brown D.W."/>
            <person name="Divon H."/>
            <person name="Uhlig S."/>
            <person name="Proctor R.H."/>
        </authorList>
    </citation>
    <scope>NUCLEOTIDE SEQUENCE [LARGE SCALE GENOMIC DNA]</scope>
    <source>
        <strain evidence="1 2">NRRL 25311</strain>
    </source>
</reference>
<comment type="caution">
    <text evidence="1">The sequence shown here is derived from an EMBL/GenBank/DDBJ whole genome shotgun (WGS) entry which is preliminary data.</text>
</comment>